<sequence length="92" mass="10455">MRPHTHLSKTSSYTQRRAEVTSTDFRTILVSWAYHVTKTGLNTTCSGRVPHHKDIVVLHVRSRHTGENQSQQNSLFLTSTKQHGRIPSSFSP</sequence>
<name>A0AAE0YR21_9GAST</name>
<feature type="region of interest" description="Disordered" evidence="1">
    <location>
        <begin position="63"/>
        <end position="92"/>
    </location>
</feature>
<evidence type="ECO:0000313" key="2">
    <source>
        <dbReference type="EMBL" id="KAK3754978.1"/>
    </source>
</evidence>
<dbReference type="Proteomes" id="UP001283361">
    <property type="component" value="Unassembled WGS sequence"/>
</dbReference>
<gene>
    <name evidence="2" type="ORF">RRG08_065025</name>
</gene>
<reference evidence="2" key="1">
    <citation type="journal article" date="2023" name="G3 (Bethesda)">
        <title>A reference genome for the long-term kleptoplast-retaining sea slug Elysia crispata morphotype clarki.</title>
        <authorList>
            <person name="Eastman K.E."/>
            <person name="Pendleton A.L."/>
            <person name="Shaikh M.A."/>
            <person name="Suttiyut T."/>
            <person name="Ogas R."/>
            <person name="Tomko P."/>
            <person name="Gavelis G."/>
            <person name="Widhalm J.R."/>
            <person name="Wisecaver J.H."/>
        </authorList>
    </citation>
    <scope>NUCLEOTIDE SEQUENCE</scope>
    <source>
        <strain evidence="2">ECLA1</strain>
    </source>
</reference>
<comment type="caution">
    <text evidence="2">The sequence shown here is derived from an EMBL/GenBank/DDBJ whole genome shotgun (WGS) entry which is preliminary data.</text>
</comment>
<feature type="compositionally biased region" description="Polar residues" evidence="1">
    <location>
        <begin position="67"/>
        <end position="81"/>
    </location>
</feature>
<evidence type="ECO:0000313" key="3">
    <source>
        <dbReference type="Proteomes" id="UP001283361"/>
    </source>
</evidence>
<evidence type="ECO:0000256" key="1">
    <source>
        <dbReference type="SAM" id="MobiDB-lite"/>
    </source>
</evidence>
<protein>
    <submittedName>
        <fullName evidence="2">Uncharacterized protein</fullName>
    </submittedName>
</protein>
<dbReference type="AlphaFoldDB" id="A0AAE0YR21"/>
<keyword evidence="3" id="KW-1185">Reference proteome</keyword>
<organism evidence="2 3">
    <name type="scientific">Elysia crispata</name>
    <name type="common">lettuce slug</name>
    <dbReference type="NCBI Taxonomy" id="231223"/>
    <lineage>
        <taxon>Eukaryota</taxon>
        <taxon>Metazoa</taxon>
        <taxon>Spiralia</taxon>
        <taxon>Lophotrochozoa</taxon>
        <taxon>Mollusca</taxon>
        <taxon>Gastropoda</taxon>
        <taxon>Heterobranchia</taxon>
        <taxon>Euthyneura</taxon>
        <taxon>Panpulmonata</taxon>
        <taxon>Sacoglossa</taxon>
        <taxon>Placobranchoidea</taxon>
        <taxon>Plakobranchidae</taxon>
        <taxon>Elysia</taxon>
    </lineage>
</organism>
<proteinExistence type="predicted"/>
<accession>A0AAE0YR21</accession>
<dbReference type="EMBL" id="JAWDGP010005615">
    <property type="protein sequence ID" value="KAK3754978.1"/>
    <property type="molecule type" value="Genomic_DNA"/>
</dbReference>